<keyword evidence="3" id="KW-1185">Reference proteome</keyword>
<organism evidence="2 3">
    <name type="scientific">Turnera subulata</name>
    <dbReference type="NCBI Taxonomy" id="218843"/>
    <lineage>
        <taxon>Eukaryota</taxon>
        <taxon>Viridiplantae</taxon>
        <taxon>Streptophyta</taxon>
        <taxon>Embryophyta</taxon>
        <taxon>Tracheophyta</taxon>
        <taxon>Spermatophyta</taxon>
        <taxon>Magnoliopsida</taxon>
        <taxon>eudicotyledons</taxon>
        <taxon>Gunneridae</taxon>
        <taxon>Pentapetalae</taxon>
        <taxon>rosids</taxon>
        <taxon>fabids</taxon>
        <taxon>Malpighiales</taxon>
        <taxon>Passifloraceae</taxon>
        <taxon>Turnera</taxon>
    </lineage>
</organism>
<sequence length="260" mass="28527">MLALLRSGMLEFKHTSPDDASDSGEATSLFIDRVRPPTKSKCSSMFLFSFPDEPQSEHTTFPFGNSACMVALENQPYESIHCGKSSPQPREIRGGGGGGGGRRGGEGGTVREGARGDGVSVDGDLRSVVSFFQCLQCRSEIGVEIGTRRPLWKNMAPKMVIKTLERGTAAKVTCSLCKQENFTQASLGQHKVDAHQSGNGLLVRLEELRVAQQNEIATNVPPLSKNQKKRLEKKAMKKAAEERKERRRLQKLGLDTGKYF</sequence>
<feature type="compositionally biased region" description="Basic residues" evidence="1">
    <location>
        <begin position="226"/>
        <end position="237"/>
    </location>
</feature>
<dbReference type="EMBL" id="JAKUCV010006850">
    <property type="protein sequence ID" value="KAJ4825624.1"/>
    <property type="molecule type" value="Genomic_DNA"/>
</dbReference>
<evidence type="ECO:0000313" key="3">
    <source>
        <dbReference type="Proteomes" id="UP001141552"/>
    </source>
</evidence>
<evidence type="ECO:0000256" key="1">
    <source>
        <dbReference type="SAM" id="MobiDB-lite"/>
    </source>
</evidence>
<feature type="region of interest" description="Disordered" evidence="1">
    <location>
        <begin position="81"/>
        <end position="118"/>
    </location>
</feature>
<dbReference type="AlphaFoldDB" id="A0A9Q0F7M9"/>
<feature type="region of interest" description="Disordered" evidence="1">
    <location>
        <begin position="225"/>
        <end position="260"/>
    </location>
</feature>
<comment type="caution">
    <text evidence="2">The sequence shown here is derived from an EMBL/GenBank/DDBJ whole genome shotgun (WGS) entry which is preliminary data.</text>
</comment>
<accession>A0A9Q0F7M9</accession>
<reference evidence="2" key="1">
    <citation type="submission" date="2022-02" db="EMBL/GenBank/DDBJ databases">
        <authorList>
            <person name="Henning P.M."/>
            <person name="McCubbin A.G."/>
            <person name="Shore J.S."/>
        </authorList>
    </citation>
    <scope>NUCLEOTIDE SEQUENCE</scope>
    <source>
        <strain evidence="2">F60SS</strain>
        <tissue evidence="2">Leaves</tissue>
    </source>
</reference>
<evidence type="ECO:0000313" key="2">
    <source>
        <dbReference type="EMBL" id="KAJ4825624.1"/>
    </source>
</evidence>
<reference evidence="2" key="2">
    <citation type="journal article" date="2023" name="Plants (Basel)">
        <title>Annotation of the Turnera subulata (Passifloraceae) Draft Genome Reveals the S-Locus Evolved after the Divergence of Turneroideae from Passifloroideae in a Stepwise Manner.</title>
        <authorList>
            <person name="Henning P.M."/>
            <person name="Roalson E.H."/>
            <person name="Mir W."/>
            <person name="McCubbin A.G."/>
            <person name="Shore J.S."/>
        </authorList>
    </citation>
    <scope>NUCLEOTIDE SEQUENCE</scope>
    <source>
        <strain evidence="2">F60SS</strain>
    </source>
</reference>
<protein>
    <submittedName>
        <fullName evidence="2">Uncharacterized protein</fullName>
    </submittedName>
</protein>
<name>A0A9Q0F7M9_9ROSI</name>
<proteinExistence type="predicted"/>
<feature type="compositionally biased region" description="Gly residues" evidence="1">
    <location>
        <begin position="94"/>
        <end position="110"/>
    </location>
</feature>
<gene>
    <name evidence="2" type="ORF">Tsubulata_041671</name>
</gene>
<dbReference type="Proteomes" id="UP001141552">
    <property type="component" value="Unassembled WGS sequence"/>
</dbReference>